<accession>A0AAW0HTJ6</accession>
<dbReference type="Proteomes" id="UP001488838">
    <property type="component" value="Unassembled WGS sequence"/>
</dbReference>
<comment type="caution">
    <text evidence="2">The sequence shown here is derived from an EMBL/GenBank/DDBJ whole genome shotgun (WGS) entry which is preliminary data.</text>
</comment>
<evidence type="ECO:0000313" key="3">
    <source>
        <dbReference type="Proteomes" id="UP001488838"/>
    </source>
</evidence>
<dbReference type="EMBL" id="JBBHLL010000342">
    <property type="protein sequence ID" value="KAK7805374.1"/>
    <property type="molecule type" value="Genomic_DNA"/>
</dbReference>
<protein>
    <submittedName>
        <fullName evidence="2">Uncharacterized protein</fullName>
    </submittedName>
</protein>
<sequence>MPRSLPTLFPGLQPAFRAGHRQVHTRFRALGTEPPGAGLYGPVLQSRLRKDPANQLMPGPDVAGGSTHLSRRR</sequence>
<gene>
    <name evidence="2" type="ORF">U0070_003292</name>
</gene>
<evidence type="ECO:0000256" key="1">
    <source>
        <dbReference type="SAM" id="MobiDB-lite"/>
    </source>
</evidence>
<evidence type="ECO:0000313" key="2">
    <source>
        <dbReference type="EMBL" id="KAK7805374.1"/>
    </source>
</evidence>
<feature type="region of interest" description="Disordered" evidence="1">
    <location>
        <begin position="49"/>
        <end position="73"/>
    </location>
</feature>
<reference evidence="2 3" key="1">
    <citation type="journal article" date="2023" name="bioRxiv">
        <title>Conserved and derived expression patterns and positive selection on dental genes reveal complex evolutionary context of ever-growing rodent molars.</title>
        <authorList>
            <person name="Calamari Z.T."/>
            <person name="Song A."/>
            <person name="Cohen E."/>
            <person name="Akter M."/>
            <person name="Roy R.D."/>
            <person name="Hallikas O."/>
            <person name="Christensen M.M."/>
            <person name="Li P."/>
            <person name="Marangoni P."/>
            <person name="Jernvall J."/>
            <person name="Klein O.D."/>
        </authorList>
    </citation>
    <scope>NUCLEOTIDE SEQUENCE [LARGE SCALE GENOMIC DNA]</scope>
    <source>
        <strain evidence="2">V071</strain>
    </source>
</reference>
<name>A0AAW0HTJ6_MYOGA</name>
<dbReference type="AlphaFoldDB" id="A0AAW0HTJ6"/>
<organism evidence="2 3">
    <name type="scientific">Myodes glareolus</name>
    <name type="common">Bank vole</name>
    <name type="synonym">Clethrionomys glareolus</name>
    <dbReference type="NCBI Taxonomy" id="447135"/>
    <lineage>
        <taxon>Eukaryota</taxon>
        <taxon>Metazoa</taxon>
        <taxon>Chordata</taxon>
        <taxon>Craniata</taxon>
        <taxon>Vertebrata</taxon>
        <taxon>Euteleostomi</taxon>
        <taxon>Mammalia</taxon>
        <taxon>Eutheria</taxon>
        <taxon>Euarchontoglires</taxon>
        <taxon>Glires</taxon>
        <taxon>Rodentia</taxon>
        <taxon>Myomorpha</taxon>
        <taxon>Muroidea</taxon>
        <taxon>Cricetidae</taxon>
        <taxon>Arvicolinae</taxon>
        <taxon>Myodes</taxon>
    </lineage>
</organism>
<proteinExistence type="predicted"/>
<keyword evidence="3" id="KW-1185">Reference proteome</keyword>